<dbReference type="OrthoDB" id="5398371at2759"/>
<gene>
    <name evidence="2" type="ORF">N7532_007967</name>
</gene>
<feature type="compositionally biased region" description="Basic and acidic residues" evidence="1">
    <location>
        <begin position="322"/>
        <end position="331"/>
    </location>
</feature>
<feature type="region of interest" description="Disordered" evidence="1">
    <location>
        <begin position="322"/>
        <end position="342"/>
    </location>
</feature>
<dbReference type="EMBL" id="JAPQKI010000009">
    <property type="protein sequence ID" value="KAJ5089283.1"/>
    <property type="molecule type" value="Genomic_DNA"/>
</dbReference>
<reference evidence="2" key="1">
    <citation type="submission" date="2022-11" db="EMBL/GenBank/DDBJ databases">
        <authorList>
            <person name="Petersen C."/>
        </authorList>
    </citation>
    <scope>NUCLEOTIDE SEQUENCE</scope>
    <source>
        <strain evidence="2">IBT 30761</strain>
    </source>
</reference>
<dbReference type="AlphaFoldDB" id="A0A9W9EWF4"/>
<feature type="compositionally biased region" description="Acidic residues" evidence="1">
    <location>
        <begin position="388"/>
        <end position="398"/>
    </location>
</feature>
<accession>A0A9W9EWF4</accession>
<reference evidence="2" key="2">
    <citation type="journal article" date="2023" name="IMA Fungus">
        <title>Comparative genomic study of the Penicillium genus elucidates a diverse pangenome and 15 lateral gene transfer events.</title>
        <authorList>
            <person name="Petersen C."/>
            <person name="Sorensen T."/>
            <person name="Nielsen M.R."/>
            <person name="Sondergaard T.E."/>
            <person name="Sorensen J.L."/>
            <person name="Fitzpatrick D.A."/>
            <person name="Frisvad J.C."/>
            <person name="Nielsen K.L."/>
        </authorList>
    </citation>
    <scope>NUCLEOTIDE SEQUENCE</scope>
    <source>
        <strain evidence="2">IBT 30761</strain>
    </source>
</reference>
<feature type="region of interest" description="Disordered" evidence="1">
    <location>
        <begin position="1"/>
        <end position="41"/>
    </location>
</feature>
<evidence type="ECO:0000256" key="1">
    <source>
        <dbReference type="SAM" id="MobiDB-lite"/>
    </source>
</evidence>
<feature type="compositionally biased region" description="Polar residues" evidence="1">
    <location>
        <begin position="1"/>
        <end position="13"/>
    </location>
</feature>
<dbReference type="Proteomes" id="UP001149074">
    <property type="component" value="Unassembled WGS sequence"/>
</dbReference>
<dbReference type="GeneID" id="81359438"/>
<name>A0A9W9EWF4_9EURO</name>
<organism evidence="2 3">
    <name type="scientific">Penicillium argentinense</name>
    <dbReference type="NCBI Taxonomy" id="1131581"/>
    <lineage>
        <taxon>Eukaryota</taxon>
        <taxon>Fungi</taxon>
        <taxon>Dikarya</taxon>
        <taxon>Ascomycota</taxon>
        <taxon>Pezizomycotina</taxon>
        <taxon>Eurotiomycetes</taxon>
        <taxon>Eurotiomycetidae</taxon>
        <taxon>Eurotiales</taxon>
        <taxon>Aspergillaceae</taxon>
        <taxon>Penicillium</taxon>
    </lineage>
</organism>
<keyword evidence="3" id="KW-1185">Reference proteome</keyword>
<evidence type="ECO:0000313" key="2">
    <source>
        <dbReference type="EMBL" id="KAJ5089283.1"/>
    </source>
</evidence>
<protein>
    <submittedName>
        <fullName evidence="2">Uncharacterized protein</fullName>
    </submittedName>
</protein>
<evidence type="ECO:0000313" key="3">
    <source>
        <dbReference type="Proteomes" id="UP001149074"/>
    </source>
</evidence>
<proteinExistence type="predicted"/>
<feature type="region of interest" description="Disordered" evidence="1">
    <location>
        <begin position="388"/>
        <end position="410"/>
    </location>
</feature>
<dbReference type="RefSeq" id="XP_056471265.1">
    <property type="nucleotide sequence ID" value="XM_056620459.1"/>
</dbReference>
<comment type="caution">
    <text evidence="2">The sequence shown here is derived from an EMBL/GenBank/DDBJ whole genome shotgun (WGS) entry which is preliminary data.</text>
</comment>
<sequence>MPSDTNPSTSLTEGGSGAGVTDDDVVSSNTPTARQRLRAKDISIVPGSTPTSPIVISPNGDIILEYIAMSSEKSHYWQVSSEQLISGSPYFGAMLDSNKFMEGRLLAQQRRALTEGANLNTRDTLADKIDSASLATLPIVKIPSSPKSELCGIEAIQLFLKILCLDILDPEAKSAFHNDLAVLPPSLVAKLIDISEWFNSIKPVRRVLQEANYRGGVKWKPAVSTKVFNLDMLKMKERRVREMIVISAFIGLKDILKAMTHTLIIIGSKFWQQGLERPKTEEYSNWKYLPDGLEEELYHRRQRVLNTLTDLQAHFLRSYGGLERDESDRKPNTIGPTTSYRPPELQCRNGLANGMQCDVFHLGQMLRFFALRTKTVFLGSTLIDPDFSIEESDPDEPLEQNTSGKAAVSSDEPQFAINQVIAGLKQYPDYQVDHNHVGCGIRRRLLPILDGIEKFIADNRGLLGVQASLWESLETRALSAWSGRGAPKNHTIEIRFSKITRIVTPSGARTDQFSSQEDQARLMFTAAKYKWEA</sequence>